<sequence length="220" mass="24462">MKKKQTILLIALLAVALLAPLPAMAWSSVRTGQKNFERAWLAYTFRRFDQASQHFAQAADAFAAGLAETPPSRTTLFASNLTMAGMSLYYAGRYAEVATPMKRVMDREKRVWEAPLYAALAAARLGDKSSTIALLDAYLKTSPGQPILSAEVSRQLDALESGQPPLTQVAQAIEEAAFAQFDGNINRLSDRRESTSQSCDGNYWWRNNRQPCLKRFKYTS</sequence>
<dbReference type="RefSeq" id="WP_155935513.1">
    <property type="nucleotide sequence ID" value="NZ_WODC01000010.1"/>
</dbReference>
<dbReference type="SUPFAM" id="SSF48452">
    <property type="entry name" value="TPR-like"/>
    <property type="match status" value="1"/>
</dbReference>
<evidence type="ECO:0008006" key="4">
    <source>
        <dbReference type="Google" id="ProtNLM"/>
    </source>
</evidence>
<dbReference type="AlphaFoldDB" id="A0A7K1KRG1"/>
<dbReference type="Proteomes" id="UP000461162">
    <property type="component" value="Unassembled WGS sequence"/>
</dbReference>
<evidence type="ECO:0000313" key="2">
    <source>
        <dbReference type="EMBL" id="MUM78667.1"/>
    </source>
</evidence>
<dbReference type="Gene3D" id="1.25.40.10">
    <property type="entry name" value="Tetratricopeptide repeat domain"/>
    <property type="match status" value="1"/>
</dbReference>
<accession>A0A7K1KRG1</accession>
<proteinExistence type="predicted"/>
<dbReference type="EMBL" id="WODC01000010">
    <property type="protein sequence ID" value="MUM78667.1"/>
    <property type="molecule type" value="Genomic_DNA"/>
</dbReference>
<name>A0A7K1KRG1_9BACT</name>
<evidence type="ECO:0000256" key="1">
    <source>
        <dbReference type="SAM" id="SignalP"/>
    </source>
</evidence>
<keyword evidence="1" id="KW-0732">Signal</keyword>
<feature type="signal peptide" evidence="1">
    <location>
        <begin position="1"/>
        <end position="25"/>
    </location>
</feature>
<reference evidence="2 3" key="1">
    <citation type="submission" date="2019-11" db="EMBL/GenBank/DDBJ databases">
        <title>Pseudodesulfovibrio alkaliphilus, sp. nov., an alkaliphilic sulfate-reducing bacteria from mud volcano of Taman peninsula, Russia.</title>
        <authorList>
            <person name="Frolova A."/>
            <person name="Merkel A.Y."/>
            <person name="Slobodkin A.I."/>
        </authorList>
    </citation>
    <scope>NUCLEOTIDE SEQUENCE [LARGE SCALE GENOMIC DNA]</scope>
    <source>
        <strain evidence="2 3">F-1</strain>
    </source>
</reference>
<evidence type="ECO:0000313" key="3">
    <source>
        <dbReference type="Proteomes" id="UP000461162"/>
    </source>
</evidence>
<comment type="caution">
    <text evidence="2">The sequence shown here is derived from an EMBL/GenBank/DDBJ whole genome shotgun (WGS) entry which is preliminary data.</text>
</comment>
<keyword evidence="3" id="KW-1185">Reference proteome</keyword>
<dbReference type="InterPro" id="IPR011990">
    <property type="entry name" value="TPR-like_helical_dom_sf"/>
</dbReference>
<organism evidence="2 3">
    <name type="scientific">Pseudodesulfovibrio alkaliphilus</name>
    <dbReference type="NCBI Taxonomy" id="2661613"/>
    <lineage>
        <taxon>Bacteria</taxon>
        <taxon>Pseudomonadati</taxon>
        <taxon>Thermodesulfobacteriota</taxon>
        <taxon>Desulfovibrionia</taxon>
        <taxon>Desulfovibrionales</taxon>
        <taxon>Desulfovibrionaceae</taxon>
    </lineage>
</organism>
<protein>
    <recommendedName>
        <fullName evidence="4">Tetratricopeptide repeat protein</fullName>
    </recommendedName>
</protein>
<gene>
    <name evidence="2" type="ORF">GKC30_13585</name>
</gene>
<feature type="chain" id="PRO_5029790007" description="Tetratricopeptide repeat protein" evidence="1">
    <location>
        <begin position="26"/>
        <end position="220"/>
    </location>
</feature>